<dbReference type="Proteomes" id="UP000821865">
    <property type="component" value="Chromosome 8"/>
</dbReference>
<evidence type="ECO:0000313" key="1">
    <source>
        <dbReference type="EMBL" id="KAH7936598.1"/>
    </source>
</evidence>
<name>A0ACB8C6Q2_DERSI</name>
<evidence type="ECO:0000313" key="2">
    <source>
        <dbReference type="Proteomes" id="UP000821865"/>
    </source>
</evidence>
<reference evidence="1" key="1">
    <citation type="submission" date="2020-05" db="EMBL/GenBank/DDBJ databases">
        <title>Large-scale comparative analyses of tick genomes elucidate their genetic diversity and vector capacities.</title>
        <authorList>
            <person name="Jia N."/>
            <person name="Wang J."/>
            <person name="Shi W."/>
            <person name="Du L."/>
            <person name="Sun Y."/>
            <person name="Zhan W."/>
            <person name="Jiang J."/>
            <person name="Wang Q."/>
            <person name="Zhang B."/>
            <person name="Ji P."/>
            <person name="Sakyi L.B."/>
            <person name="Cui X."/>
            <person name="Yuan T."/>
            <person name="Jiang B."/>
            <person name="Yang W."/>
            <person name="Lam T.T.-Y."/>
            <person name="Chang Q."/>
            <person name="Ding S."/>
            <person name="Wang X."/>
            <person name="Zhu J."/>
            <person name="Ruan X."/>
            <person name="Zhao L."/>
            <person name="Wei J."/>
            <person name="Que T."/>
            <person name="Du C."/>
            <person name="Cheng J."/>
            <person name="Dai P."/>
            <person name="Han X."/>
            <person name="Huang E."/>
            <person name="Gao Y."/>
            <person name="Liu J."/>
            <person name="Shao H."/>
            <person name="Ye R."/>
            <person name="Li L."/>
            <person name="Wei W."/>
            <person name="Wang X."/>
            <person name="Wang C."/>
            <person name="Yang T."/>
            <person name="Huo Q."/>
            <person name="Li W."/>
            <person name="Guo W."/>
            <person name="Chen H."/>
            <person name="Zhou L."/>
            <person name="Ni X."/>
            <person name="Tian J."/>
            <person name="Zhou Y."/>
            <person name="Sheng Y."/>
            <person name="Liu T."/>
            <person name="Pan Y."/>
            <person name="Xia L."/>
            <person name="Li J."/>
            <person name="Zhao F."/>
            <person name="Cao W."/>
        </authorList>
    </citation>
    <scope>NUCLEOTIDE SEQUENCE</scope>
    <source>
        <strain evidence="1">Dsil-2018</strain>
    </source>
</reference>
<protein>
    <submittedName>
        <fullName evidence="1">Uncharacterized protein</fullName>
    </submittedName>
</protein>
<sequence length="118" mass="12594">MRGGRPGQQHHRGGGRDPPLRHRSLEAVTCGDLSAIELCVEDWKQKQHQGWKEQGATTRVAAQDSGRQGVEGDGEKGASDSVVEAPDGLELNSSAYKPDADPSSSQANNMAVAFELNL</sequence>
<dbReference type="EMBL" id="CM023477">
    <property type="protein sequence ID" value="KAH7936598.1"/>
    <property type="molecule type" value="Genomic_DNA"/>
</dbReference>
<proteinExistence type="predicted"/>
<accession>A0ACB8C6Q2</accession>
<organism evidence="1 2">
    <name type="scientific">Dermacentor silvarum</name>
    <name type="common">Tick</name>
    <dbReference type="NCBI Taxonomy" id="543639"/>
    <lineage>
        <taxon>Eukaryota</taxon>
        <taxon>Metazoa</taxon>
        <taxon>Ecdysozoa</taxon>
        <taxon>Arthropoda</taxon>
        <taxon>Chelicerata</taxon>
        <taxon>Arachnida</taxon>
        <taxon>Acari</taxon>
        <taxon>Parasitiformes</taxon>
        <taxon>Ixodida</taxon>
        <taxon>Ixodoidea</taxon>
        <taxon>Ixodidae</taxon>
        <taxon>Rhipicephalinae</taxon>
        <taxon>Dermacentor</taxon>
    </lineage>
</organism>
<comment type="caution">
    <text evidence="1">The sequence shown here is derived from an EMBL/GenBank/DDBJ whole genome shotgun (WGS) entry which is preliminary data.</text>
</comment>
<keyword evidence="2" id="KW-1185">Reference proteome</keyword>
<gene>
    <name evidence="1" type="ORF">HPB49_001633</name>
</gene>